<evidence type="ECO:0000313" key="2">
    <source>
        <dbReference type="EMBL" id="CAJ2511648.1"/>
    </source>
</evidence>
<dbReference type="InterPro" id="IPR011009">
    <property type="entry name" value="Kinase-like_dom_sf"/>
</dbReference>
<keyword evidence="1" id="KW-0732">Signal</keyword>
<dbReference type="AlphaFoldDB" id="A0AAI8VV67"/>
<evidence type="ECO:0000313" key="3">
    <source>
        <dbReference type="Proteomes" id="UP001295740"/>
    </source>
</evidence>
<gene>
    <name evidence="2" type="ORF">KHLLAP_LOCUS12116</name>
</gene>
<dbReference type="Proteomes" id="UP001295740">
    <property type="component" value="Unassembled WGS sequence"/>
</dbReference>
<comment type="caution">
    <text evidence="2">The sequence shown here is derived from an EMBL/GenBank/DDBJ whole genome shotgun (WGS) entry which is preliminary data.</text>
</comment>
<keyword evidence="3" id="KW-1185">Reference proteome</keyword>
<reference evidence="2" key="1">
    <citation type="submission" date="2023-10" db="EMBL/GenBank/DDBJ databases">
        <authorList>
            <person name="Hackl T."/>
        </authorList>
    </citation>
    <scope>NUCLEOTIDE SEQUENCE</scope>
</reference>
<dbReference type="SUPFAM" id="SSF56112">
    <property type="entry name" value="Protein kinase-like (PK-like)"/>
    <property type="match status" value="1"/>
</dbReference>
<name>A0AAI8VV67_9PEZI</name>
<evidence type="ECO:0000256" key="1">
    <source>
        <dbReference type="SAM" id="SignalP"/>
    </source>
</evidence>
<protein>
    <submittedName>
        <fullName evidence="2">Uu.00g072730.m01.CDS01</fullName>
    </submittedName>
</protein>
<proteinExistence type="predicted"/>
<feature type="signal peptide" evidence="1">
    <location>
        <begin position="1"/>
        <end position="18"/>
    </location>
</feature>
<dbReference type="EMBL" id="CAUWAG010000018">
    <property type="protein sequence ID" value="CAJ2511648.1"/>
    <property type="molecule type" value="Genomic_DNA"/>
</dbReference>
<sequence length="194" mass="21418">MQLGAFLYVGLLGLSGLGSGPKHGLVQGLNLPAHEVHPDAVARNSLSSRGRGPVKWLRSDISIVERLEYKNGDAEVFTATWHDPRYFAVVKIPAEKSELENELAVMNDHGEVIGFAREVIPGVQKPSFRNKQQCLYRLLALHELGIAHGDIAGNPFLPTTADCKMIGFGKSYDTSDEEVFKKEIKLFDELWSSS</sequence>
<accession>A0AAI8VV67</accession>
<organism evidence="2 3">
    <name type="scientific">Anthostomella pinea</name>
    <dbReference type="NCBI Taxonomy" id="933095"/>
    <lineage>
        <taxon>Eukaryota</taxon>
        <taxon>Fungi</taxon>
        <taxon>Dikarya</taxon>
        <taxon>Ascomycota</taxon>
        <taxon>Pezizomycotina</taxon>
        <taxon>Sordariomycetes</taxon>
        <taxon>Xylariomycetidae</taxon>
        <taxon>Xylariales</taxon>
        <taxon>Xylariaceae</taxon>
        <taxon>Anthostomella</taxon>
    </lineage>
</organism>
<feature type="chain" id="PRO_5042466078" evidence="1">
    <location>
        <begin position="19"/>
        <end position="194"/>
    </location>
</feature>